<sequence length="69" mass="8329">MTHFYNIRPAHASSFTHHLKNYFMEQLPTQTRKMEMKNACVYFMSSYLNKEISQRLSFRDPEGKMYFAP</sequence>
<comment type="caution">
    <text evidence="1">The sequence shown here is derived from an EMBL/GenBank/DDBJ whole genome shotgun (WGS) entry which is preliminary data.</text>
</comment>
<dbReference type="AlphaFoldDB" id="A0A2T2YA14"/>
<proteinExistence type="predicted"/>
<name>A0A2T2YA14_9BACT</name>
<dbReference type="Proteomes" id="UP000240357">
    <property type="component" value="Unassembled WGS sequence"/>
</dbReference>
<accession>A0A2T2YA14</accession>
<evidence type="ECO:0000313" key="2">
    <source>
        <dbReference type="Proteomes" id="UP000240357"/>
    </source>
</evidence>
<keyword evidence="2" id="KW-1185">Reference proteome</keyword>
<gene>
    <name evidence="1" type="ORF">AHMF7605_01845</name>
</gene>
<reference evidence="1 2" key="1">
    <citation type="submission" date="2018-03" db="EMBL/GenBank/DDBJ databases">
        <title>Adhaeribacter sp. HMF7605 Genome sequencing and assembly.</title>
        <authorList>
            <person name="Kang H."/>
            <person name="Kang J."/>
            <person name="Cha I."/>
            <person name="Kim H."/>
            <person name="Joh K."/>
        </authorList>
    </citation>
    <scope>NUCLEOTIDE SEQUENCE [LARGE SCALE GENOMIC DNA]</scope>
    <source>
        <strain evidence="1 2">HMF7605</strain>
    </source>
</reference>
<dbReference type="EMBL" id="PYFT01000001">
    <property type="protein sequence ID" value="PSR52352.1"/>
    <property type="molecule type" value="Genomic_DNA"/>
</dbReference>
<protein>
    <submittedName>
        <fullName evidence="1">Uncharacterized protein</fullName>
    </submittedName>
</protein>
<organism evidence="1 2">
    <name type="scientific">Adhaeribacter arboris</name>
    <dbReference type="NCBI Taxonomy" id="2072846"/>
    <lineage>
        <taxon>Bacteria</taxon>
        <taxon>Pseudomonadati</taxon>
        <taxon>Bacteroidota</taxon>
        <taxon>Cytophagia</taxon>
        <taxon>Cytophagales</taxon>
        <taxon>Hymenobacteraceae</taxon>
        <taxon>Adhaeribacter</taxon>
    </lineage>
</organism>
<evidence type="ECO:0000313" key="1">
    <source>
        <dbReference type="EMBL" id="PSR52352.1"/>
    </source>
</evidence>